<organism evidence="1">
    <name type="scientific">Picea glauca</name>
    <name type="common">White spruce</name>
    <name type="synonym">Pinus glauca</name>
    <dbReference type="NCBI Taxonomy" id="3330"/>
    <lineage>
        <taxon>Eukaryota</taxon>
        <taxon>Viridiplantae</taxon>
        <taxon>Streptophyta</taxon>
        <taxon>Embryophyta</taxon>
        <taxon>Tracheophyta</taxon>
        <taxon>Spermatophyta</taxon>
        <taxon>Pinopsida</taxon>
        <taxon>Pinidae</taxon>
        <taxon>Conifers I</taxon>
        <taxon>Pinales</taxon>
        <taxon>Pinaceae</taxon>
        <taxon>Picea</taxon>
    </lineage>
</organism>
<dbReference type="EMBL" id="LKAM01000007">
    <property type="protein sequence ID" value="KUM47243.1"/>
    <property type="molecule type" value="Genomic_DNA"/>
</dbReference>
<keyword evidence="1" id="KW-0496">Mitochondrion</keyword>
<accession>A0A117NGS5</accession>
<proteinExistence type="predicted"/>
<comment type="caution">
    <text evidence="1">The sequence shown here is derived from an EMBL/GenBank/DDBJ whole genome shotgun (WGS) entry which is preliminary data.</text>
</comment>
<protein>
    <submittedName>
        <fullName evidence="1">Uncharacterized protein</fullName>
    </submittedName>
</protein>
<geneLocation type="mitochondrion" evidence="1"/>
<sequence length="101" mass="11645">MRCYGHWNVMVPHPAQQIFESHLLQVYTVFHNFYKLAAIEWGMPAIMNSPCLAIDFFLPVGEKTLHSADHTPLCGCNSLCHSYLFESRVSFFSYYSPQRAV</sequence>
<gene>
    <name evidence="1" type="ORF">ABT39_MTgene5428</name>
</gene>
<dbReference type="AlphaFoldDB" id="A0A117NGS5"/>
<evidence type="ECO:0000313" key="1">
    <source>
        <dbReference type="EMBL" id="KUM47243.1"/>
    </source>
</evidence>
<reference evidence="1" key="1">
    <citation type="journal article" date="2015" name="Genome Biol. Evol.">
        <title>Organellar Genomes of White Spruce (Picea glauca): Assembly and Annotation.</title>
        <authorList>
            <person name="Jackman S.D."/>
            <person name="Warren R.L."/>
            <person name="Gibb E.A."/>
            <person name="Vandervalk B.P."/>
            <person name="Mohamadi H."/>
            <person name="Chu J."/>
            <person name="Raymond A."/>
            <person name="Pleasance S."/>
            <person name="Coope R."/>
            <person name="Wildung M.R."/>
            <person name="Ritland C.E."/>
            <person name="Bousquet J."/>
            <person name="Jones S.J."/>
            <person name="Bohlmann J."/>
            <person name="Birol I."/>
        </authorList>
    </citation>
    <scope>NUCLEOTIDE SEQUENCE [LARGE SCALE GENOMIC DNA]</scope>
    <source>
        <tissue evidence="1">Flushing bud</tissue>
    </source>
</reference>
<name>A0A117NGS5_PICGL</name>